<evidence type="ECO:0000313" key="1">
    <source>
        <dbReference type="EMBL" id="EDL99878.1"/>
    </source>
</evidence>
<sequence>MMKDLLALPVSNGEQGRLHSPPTLFSGTLRPSLSGHLSCDPASQWLKVFWS</sequence>
<dbReference type="AlphaFoldDB" id="A6IJG5"/>
<accession>A6IJG5</accession>
<protein>
    <submittedName>
        <fullName evidence="1">RCG63382</fullName>
    </submittedName>
</protein>
<evidence type="ECO:0000313" key="2">
    <source>
        <dbReference type="Proteomes" id="UP000234681"/>
    </source>
</evidence>
<organism evidence="1 2">
    <name type="scientific">Rattus norvegicus</name>
    <name type="common">Rat</name>
    <dbReference type="NCBI Taxonomy" id="10116"/>
    <lineage>
        <taxon>Eukaryota</taxon>
        <taxon>Metazoa</taxon>
        <taxon>Chordata</taxon>
        <taxon>Craniata</taxon>
        <taxon>Vertebrata</taxon>
        <taxon>Euteleostomi</taxon>
        <taxon>Mammalia</taxon>
        <taxon>Eutheria</taxon>
        <taxon>Euarchontoglires</taxon>
        <taxon>Glires</taxon>
        <taxon>Rodentia</taxon>
        <taxon>Myomorpha</taxon>
        <taxon>Muroidea</taxon>
        <taxon>Muridae</taxon>
        <taxon>Murinae</taxon>
        <taxon>Rattus</taxon>
    </lineage>
</organism>
<gene>
    <name evidence="1" type="ORF">rCG_63382</name>
</gene>
<name>A6IJG5_RAT</name>
<reference evidence="2" key="1">
    <citation type="submission" date="2005-09" db="EMBL/GenBank/DDBJ databases">
        <authorList>
            <person name="Mural R.J."/>
            <person name="Li P.W."/>
            <person name="Adams M.D."/>
            <person name="Amanatides P.G."/>
            <person name="Baden-Tillson H."/>
            <person name="Barnstead M."/>
            <person name="Chin S.H."/>
            <person name="Dew I."/>
            <person name="Evans C.A."/>
            <person name="Ferriera S."/>
            <person name="Flanigan M."/>
            <person name="Fosler C."/>
            <person name="Glodek A."/>
            <person name="Gu Z."/>
            <person name="Holt R.A."/>
            <person name="Jennings D."/>
            <person name="Kraft C.L."/>
            <person name="Lu F."/>
            <person name="Nguyen T."/>
            <person name="Nusskern D.R."/>
            <person name="Pfannkoch C.M."/>
            <person name="Sitter C."/>
            <person name="Sutton G.G."/>
            <person name="Venter J.C."/>
            <person name="Wang Z."/>
            <person name="Woodage T."/>
            <person name="Zheng X.H."/>
            <person name="Zhong F."/>
        </authorList>
    </citation>
    <scope>NUCLEOTIDE SEQUENCE [LARGE SCALE GENOMIC DNA]</scope>
    <source>
        <strain>BN</strain>
        <strain evidence="2">Sprague-Dawley</strain>
    </source>
</reference>
<dbReference type="EMBL" id="CH473963">
    <property type="protein sequence ID" value="EDL99878.1"/>
    <property type="molecule type" value="Genomic_DNA"/>
</dbReference>
<dbReference type="Proteomes" id="UP000234681">
    <property type="component" value="Chromosome 14"/>
</dbReference>
<proteinExistence type="predicted"/>